<evidence type="ECO:0000256" key="4">
    <source>
        <dbReference type="ARBA" id="ARBA00022840"/>
    </source>
</evidence>
<dbReference type="GO" id="GO:0004430">
    <property type="term" value="F:1-phosphatidylinositol 4-kinase activity"/>
    <property type="evidence" value="ECO:0007669"/>
    <property type="project" value="UniProtKB-UniRule"/>
</dbReference>
<evidence type="ECO:0000256" key="3">
    <source>
        <dbReference type="ARBA" id="ARBA00022777"/>
    </source>
</evidence>
<evidence type="ECO:0000256" key="2">
    <source>
        <dbReference type="ARBA" id="ARBA00022741"/>
    </source>
</evidence>
<evidence type="ECO:0000256" key="5">
    <source>
        <dbReference type="RuleBase" id="RU367084"/>
    </source>
</evidence>
<reference evidence="6" key="1">
    <citation type="submission" date="2021-02" db="EMBL/GenBank/DDBJ databases">
        <authorList>
            <person name="Nowell W R."/>
        </authorList>
    </citation>
    <scope>NUCLEOTIDE SEQUENCE</scope>
</reference>
<dbReference type="PANTHER" id="PTHR12865">
    <property type="entry name" value="PHOSPHATIDYLINOSITOL 4-KINASE TYPE-II"/>
    <property type="match status" value="1"/>
</dbReference>
<comment type="similarity">
    <text evidence="5">Belongs to the PI3/PI4-kinase family. Type II PI4K subfamily.</text>
</comment>
<dbReference type="GO" id="GO:0005886">
    <property type="term" value="C:plasma membrane"/>
    <property type="evidence" value="ECO:0007669"/>
    <property type="project" value="TreeGrafter"/>
</dbReference>
<proteinExistence type="inferred from homology"/>
<protein>
    <recommendedName>
        <fullName evidence="5">Phosphatidylinositol 4-kinase type 2</fullName>
        <ecNumber evidence="5">2.7.1.67</ecNumber>
    </recommendedName>
</protein>
<accession>A0A8S2PCX2</accession>
<dbReference type="GO" id="GO:0005768">
    <property type="term" value="C:endosome"/>
    <property type="evidence" value="ECO:0007669"/>
    <property type="project" value="TreeGrafter"/>
</dbReference>
<sequence>IENAGEVNHLSNAATTITTDETTSAKPTVDIRIAAIDNGLAFPFKHPDEWRTYPFHWAWLPQAKTPFSDDIKALVLPLLADMNFIQHEICDEIQRLFSQDKNYERRLVERQLSVMRGQIINLAQAMRDGKSPFQLVQMPGVIVERLVSDALGDPPGSRQFKQKFNDRYPLFTWF</sequence>
<dbReference type="GO" id="GO:0005524">
    <property type="term" value="F:ATP binding"/>
    <property type="evidence" value="ECO:0007669"/>
    <property type="project" value="UniProtKB-UniRule"/>
</dbReference>
<dbReference type="AlphaFoldDB" id="A0A8S2PCX2"/>
<dbReference type="EMBL" id="CAJOBI010005932">
    <property type="protein sequence ID" value="CAF4046575.1"/>
    <property type="molecule type" value="Genomic_DNA"/>
</dbReference>
<comment type="subcellular location">
    <subcellularLocation>
        <location evidence="5">Membrane</location>
        <topology evidence="5">Peripheral membrane protein</topology>
    </subcellularLocation>
</comment>
<keyword evidence="1 5" id="KW-0808">Transferase</keyword>
<comment type="catalytic activity">
    <reaction evidence="5">
        <text>a 1,2-diacyl-sn-glycero-3-phospho-(1D-myo-inositol) + ATP = a 1,2-diacyl-sn-glycero-3-phospho-(1D-myo-inositol 4-phosphate) + ADP + H(+)</text>
        <dbReference type="Rhea" id="RHEA:19877"/>
        <dbReference type="ChEBI" id="CHEBI:15378"/>
        <dbReference type="ChEBI" id="CHEBI:30616"/>
        <dbReference type="ChEBI" id="CHEBI:57880"/>
        <dbReference type="ChEBI" id="CHEBI:58178"/>
        <dbReference type="ChEBI" id="CHEBI:456216"/>
        <dbReference type="EC" id="2.7.1.67"/>
    </reaction>
</comment>
<evidence type="ECO:0000256" key="1">
    <source>
        <dbReference type="ARBA" id="ARBA00022679"/>
    </source>
</evidence>
<dbReference type="GO" id="GO:0046854">
    <property type="term" value="P:phosphatidylinositol phosphate biosynthetic process"/>
    <property type="evidence" value="ECO:0007669"/>
    <property type="project" value="UniProtKB-UniRule"/>
</dbReference>
<name>A0A8S2PCX2_9BILA</name>
<dbReference type="GO" id="GO:0005765">
    <property type="term" value="C:lysosomal membrane"/>
    <property type="evidence" value="ECO:0007669"/>
    <property type="project" value="TreeGrafter"/>
</dbReference>
<keyword evidence="5" id="KW-0472">Membrane</keyword>
<dbReference type="GO" id="GO:0007032">
    <property type="term" value="P:endosome organization"/>
    <property type="evidence" value="ECO:0007669"/>
    <property type="project" value="TreeGrafter"/>
</dbReference>
<gene>
    <name evidence="6" type="ORF">SMN809_LOCUS14410</name>
</gene>
<dbReference type="EC" id="2.7.1.67" evidence="5"/>
<keyword evidence="4 5" id="KW-0067">ATP-binding</keyword>
<dbReference type="PANTHER" id="PTHR12865:SF1">
    <property type="entry name" value="PHOSPHATIDYLINOSITOL 4-KINASE TYPE 2"/>
    <property type="match status" value="1"/>
</dbReference>
<dbReference type="Proteomes" id="UP000676336">
    <property type="component" value="Unassembled WGS sequence"/>
</dbReference>
<feature type="non-terminal residue" evidence="6">
    <location>
        <position position="1"/>
    </location>
</feature>
<dbReference type="InterPro" id="IPR039756">
    <property type="entry name" value="Lsb6/PI4K2"/>
</dbReference>
<evidence type="ECO:0000313" key="7">
    <source>
        <dbReference type="Proteomes" id="UP000676336"/>
    </source>
</evidence>
<evidence type="ECO:0000313" key="6">
    <source>
        <dbReference type="EMBL" id="CAF4046575.1"/>
    </source>
</evidence>
<dbReference type="GO" id="GO:0007030">
    <property type="term" value="P:Golgi organization"/>
    <property type="evidence" value="ECO:0007669"/>
    <property type="project" value="TreeGrafter"/>
</dbReference>
<organism evidence="6 7">
    <name type="scientific">Rotaria magnacalcarata</name>
    <dbReference type="NCBI Taxonomy" id="392030"/>
    <lineage>
        <taxon>Eukaryota</taxon>
        <taxon>Metazoa</taxon>
        <taxon>Spiralia</taxon>
        <taxon>Gnathifera</taxon>
        <taxon>Rotifera</taxon>
        <taxon>Eurotatoria</taxon>
        <taxon>Bdelloidea</taxon>
        <taxon>Philodinida</taxon>
        <taxon>Philodinidae</taxon>
        <taxon>Rotaria</taxon>
    </lineage>
</organism>
<dbReference type="GO" id="GO:0005802">
    <property type="term" value="C:trans-Golgi network"/>
    <property type="evidence" value="ECO:0007669"/>
    <property type="project" value="TreeGrafter"/>
</dbReference>
<keyword evidence="2 5" id="KW-0547">Nucleotide-binding</keyword>
<keyword evidence="3 5" id="KW-0418">Kinase</keyword>
<comment type="caution">
    <text evidence="6">The sequence shown here is derived from an EMBL/GenBank/DDBJ whole genome shotgun (WGS) entry which is preliminary data.</text>
</comment>